<dbReference type="InterPro" id="IPR017938">
    <property type="entry name" value="Riboflavin_synthase-like_b-brl"/>
</dbReference>
<dbReference type="InterPro" id="IPR007037">
    <property type="entry name" value="SIP_rossman_dom"/>
</dbReference>
<proteinExistence type="predicted"/>
<name>A0A927PML2_9ACTN</name>
<feature type="domain" description="FAD-binding FR-type" evidence="1">
    <location>
        <begin position="5"/>
        <end position="130"/>
    </location>
</feature>
<dbReference type="AlphaFoldDB" id="A0A927PML2"/>
<organism evidence="2 3">
    <name type="scientific">Lolliginicoccus lacisalsi</name>
    <dbReference type="NCBI Taxonomy" id="2742202"/>
    <lineage>
        <taxon>Bacteria</taxon>
        <taxon>Bacillati</taxon>
        <taxon>Actinomycetota</taxon>
        <taxon>Actinomycetes</taxon>
        <taxon>Mycobacteriales</taxon>
        <taxon>Hoyosellaceae</taxon>
        <taxon>Lolliginicoccus</taxon>
    </lineage>
</organism>
<dbReference type="Pfam" id="PF08021">
    <property type="entry name" value="FAD_binding_9"/>
    <property type="match status" value="1"/>
</dbReference>
<dbReference type="CDD" id="cd06193">
    <property type="entry name" value="siderophore_interacting"/>
    <property type="match status" value="1"/>
</dbReference>
<evidence type="ECO:0000313" key="2">
    <source>
        <dbReference type="EMBL" id="MBD8506511.1"/>
    </source>
</evidence>
<dbReference type="PROSITE" id="PS51384">
    <property type="entry name" value="FAD_FR"/>
    <property type="match status" value="1"/>
</dbReference>
<keyword evidence="3" id="KW-1185">Reference proteome</keyword>
<evidence type="ECO:0000259" key="1">
    <source>
        <dbReference type="PROSITE" id="PS51384"/>
    </source>
</evidence>
<dbReference type="InterPro" id="IPR039261">
    <property type="entry name" value="FNR_nucleotide-bd"/>
</dbReference>
<dbReference type="PANTHER" id="PTHR30157:SF0">
    <property type="entry name" value="NADPH-DEPENDENT FERRIC-CHELATE REDUCTASE"/>
    <property type="match status" value="1"/>
</dbReference>
<sequence>MARGEGFHLGEVIEARQVTPSMVRVTLGGRGLAGFASTGKPDERLGVYFPNPGTREPQRPTVTDGAWEFADPDDIPEGRSYTVRRARPDRGEIDIDFVVHEGGVASAWATRARPGDLVGLSDADGWFAPLPGTSRYLLVADATGLPAAARIIEEAPPGTRVDVIFEVPVSEDEQYLAIPHSSSATWLVGSGLGHAPSRLADAVRELGPLPDDTHVWVAAEASTTRAIRKHLRRDRGLPNARMTVIGYWRQDKEDFQRRYEARQDDLLRAYSTLVESGVQGQDLIEAWDTELERAGF</sequence>
<dbReference type="EMBL" id="JACYWE010000004">
    <property type="protein sequence ID" value="MBD8506511.1"/>
    <property type="molecule type" value="Genomic_DNA"/>
</dbReference>
<comment type="caution">
    <text evidence="2">The sequence shown here is derived from an EMBL/GenBank/DDBJ whole genome shotgun (WGS) entry which is preliminary data.</text>
</comment>
<evidence type="ECO:0000313" key="3">
    <source>
        <dbReference type="Proteomes" id="UP000642993"/>
    </source>
</evidence>
<dbReference type="InterPro" id="IPR017927">
    <property type="entry name" value="FAD-bd_FR_type"/>
</dbReference>
<reference evidence="2" key="1">
    <citation type="submission" date="2020-09" db="EMBL/GenBank/DDBJ databases">
        <title>Hoyosella lacisalsi sp. nov., a halotolerant actinobacterium isolated from soil of Lake Gudzhirganskoe.</title>
        <authorList>
            <person name="Yang Q."/>
            <person name="Guo P.Y."/>
            <person name="Liu S.W."/>
            <person name="Li F.N."/>
            <person name="Sun C.H."/>
        </authorList>
    </citation>
    <scope>NUCLEOTIDE SEQUENCE</scope>
    <source>
        <strain evidence="2">G463</strain>
    </source>
</reference>
<accession>A0A927PML2</accession>
<dbReference type="RefSeq" id="WP_192038980.1">
    <property type="nucleotide sequence ID" value="NZ_JACYWE010000004.1"/>
</dbReference>
<dbReference type="PANTHER" id="PTHR30157">
    <property type="entry name" value="FERRIC REDUCTASE, NADPH-DEPENDENT"/>
    <property type="match status" value="1"/>
</dbReference>
<dbReference type="Gene3D" id="3.40.50.80">
    <property type="entry name" value="Nucleotide-binding domain of ferredoxin-NADP reductase (FNR) module"/>
    <property type="match status" value="1"/>
</dbReference>
<gene>
    <name evidence="2" type="ORF">HT102_08440</name>
</gene>
<dbReference type="Pfam" id="PF04954">
    <property type="entry name" value="SIP"/>
    <property type="match status" value="1"/>
</dbReference>
<dbReference type="Gene3D" id="2.40.30.10">
    <property type="entry name" value="Translation factors"/>
    <property type="match status" value="1"/>
</dbReference>
<protein>
    <submittedName>
        <fullName evidence="2">Siderophore-interacting protein</fullName>
    </submittedName>
</protein>
<dbReference type="SUPFAM" id="SSF63380">
    <property type="entry name" value="Riboflavin synthase domain-like"/>
    <property type="match status" value="1"/>
</dbReference>
<dbReference type="GO" id="GO:0016491">
    <property type="term" value="F:oxidoreductase activity"/>
    <property type="evidence" value="ECO:0007669"/>
    <property type="project" value="InterPro"/>
</dbReference>
<dbReference type="InterPro" id="IPR013113">
    <property type="entry name" value="SIP_FAD-bd"/>
</dbReference>
<dbReference type="InterPro" id="IPR039374">
    <property type="entry name" value="SIP_fam"/>
</dbReference>
<dbReference type="Proteomes" id="UP000642993">
    <property type="component" value="Unassembled WGS sequence"/>
</dbReference>